<dbReference type="GeneID" id="89927622"/>
<accession>A0AAV9P7X6</accession>
<protein>
    <recommendedName>
        <fullName evidence="1">N-acetyltransferase domain-containing protein</fullName>
    </recommendedName>
</protein>
<dbReference type="SUPFAM" id="SSF55729">
    <property type="entry name" value="Acyl-CoA N-acyltransferases (Nat)"/>
    <property type="match status" value="1"/>
</dbReference>
<name>A0AAV9P7X6_9PEZI</name>
<dbReference type="CDD" id="cd04301">
    <property type="entry name" value="NAT_SF"/>
    <property type="match status" value="1"/>
</dbReference>
<evidence type="ECO:0000313" key="2">
    <source>
        <dbReference type="EMBL" id="KAK5168973.1"/>
    </source>
</evidence>
<evidence type="ECO:0000313" key="3">
    <source>
        <dbReference type="Proteomes" id="UP001337655"/>
    </source>
</evidence>
<feature type="domain" description="N-acetyltransferase" evidence="1">
    <location>
        <begin position="8"/>
        <end position="205"/>
    </location>
</feature>
<keyword evidence="3" id="KW-1185">Reference proteome</keyword>
<dbReference type="Gene3D" id="3.40.630.30">
    <property type="match status" value="1"/>
</dbReference>
<dbReference type="Proteomes" id="UP001337655">
    <property type="component" value="Unassembled WGS sequence"/>
</dbReference>
<comment type="caution">
    <text evidence="2">The sequence shown here is derived from an EMBL/GenBank/DDBJ whole genome shotgun (WGS) entry which is preliminary data.</text>
</comment>
<reference evidence="2 3" key="1">
    <citation type="submission" date="2023-08" db="EMBL/GenBank/DDBJ databases">
        <title>Black Yeasts Isolated from many extreme environments.</title>
        <authorList>
            <person name="Coleine C."/>
            <person name="Stajich J.E."/>
            <person name="Selbmann L."/>
        </authorList>
    </citation>
    <scope>NUCLEOTIDE SEQUENCE [LARGE SCALE GENOMIC DNA]</scope>
    <source>
        <strain evidence="2 3">CCFEE 5935</strain>
    </source>
</reference>
<dbReference type="PANTHER" id="PTHR42791:SF1">
    <property type="entry name" value="N-ACETYLTRANSFERASE DOMAIN-CONTAINING PROTEIN"/>
    <property type="match status" value="1"/>
</dbReference>
<dbReference type="InterPro" id="IPR000182">
    <property type="entry name" value="GNAT_dom"/>
</dbReference>
<dbReference type="GO" id="GO:0016747">
    <property type="term" value="F:acyltransferase activity, transferring groups other than amino-acyl groups"/>
    <property type="evidence" value="ECO:0007669"/>
    <property type="project" value="InterPro"/>
</dbReference>
<organism evidence="2 3">
    <name type="scientific">Saxophila tyrrhenica</name>
    <dbReference type="NCBI Taxonomy" id="1690608"/>
    <lineage>
        <taxon>Eukaryota</taxon>
        <taxon>Fungi</taxon>
        <taxon>Dikarya</taxon>
        <taxon>Ascomycota</taxon>
        <taxon>Pezizomycotina</taxon>
        <taxon>Dothideomycetes</taxon>
        <taxon>Dothideomycetidae</taxon>
        <taxon>Mycosphaerellales</taxon>
        <taxon>Extremaceae</taxon>
        <taxon>Saxophila</taxon>
    </lineage>
</organism>
<sequence>MKLADPQYRIRPANKEDIPGLTEVFFRSFNAPFWQYLFPDTALMRQWWHQAWQISLDNPTDRTFVVEDTSSNDQIVAFSRWMVPQPDGNLERKWPVVDETYFPDMELVGAFFGGMEESRHSLMGKEPHWMLELLGVHEKHQRRGIGASLIKRGTDHADREGLSTYLDASEIGQPYYLKTHGFKFGSNIEVPDRPEYGSFMYKGLVRPPQTTQ</sequence>
<dbReference type="Pfam" id="PF00583">
    <property type="entry name" value="Acetyltransf_1"/>
    <property type="match status" value="1"/>
</dbReference>
<dbReference type="RefSeq" id="XP_064658439.1">
    <property type="nucleotide sequence ID" value="XM_064803524.1"/>
</dbReference>
<dbReference type="AlphaFoldDB" id="A0AAV9P7X6"/>
<dbReference type="InterPro" id="IPR016181">
    <property type="entry name" value="Acyl_CoA_acyltransferase"/>
</dbReference>
<evidence type="ECO:0000259" key="1">
    <source>
        <dbReference type="PROSITE" id="PS51186"/>
    </source>
</evidence>
<dbReference type="PANTHER" id="PTHR42791">
    <property type="entry name" value="GNAT FAMILY ACETYLTRANSFERASE"/>
    <property type="match status" value="1"/>
</dbReference>
<dbReference type="PROSITE" id="PS51186">
    <property type="entry name" value="GNAT"/>
    <property type="match status" value="1"/>
</dbReference>
<dbReference type="InterPro" id="IPR052523">
    <property type="entry name" value="Trichothecene_AcTrans"/>
</dbReference>
<proteinExistence type="predicted"/>
<dbReference type="EMBL" id="JAVRRT010000009">
    <property type="protein sequence ID" value="KAK5168973.1"/>
    <property type="molecule type" value="Genomic_DNA"/>
</dbReference>
<gene>
    <name evidence="2" type="ORF">LTR77_006282</name>
</gene>